<gene>
    <name evidence="27" type="primary">Enpep</name>
    <name evidence="27" type="ORF">CEXT_144261</name>
</gene>
<dbReference type="EMBL" id="BPLR01014221">
    <property type="protein sequence ID" value="GIY67276.1"/>
    <property type="molecule type" value="Genomic_DNA"/>
</dbReference>
<evidence type="ECO:0000256" key="9">
    <source>
        <dbReference type="ARBA" id="ARBA00022670"/>
    </source>
</evidence>
<dbReference type="PANTHER" id="PTHR11533">
    <property type="entry name" value="PROTEASE M1 ZINC METALLOPROTEASE"/>
    <property type="match status" value="1"/>
</dbReference>
<evidence type="ECO:0000256" key="16">
    <source>
        <dbReference type="ARBA" id="ARBA00022989"/>
    </source>
</evidence>
<dbReference type="GO" id="GO:0005886">
    <property type="term" value="C:plasma membrane"/>
    <property type="evidence" value="ECO:0007669"/>
    <property type="project" value="UniProtKB-SubCell"/>
</dbReference>
<dbReference type="Gene3D" id="2.60.40.1730">
    <property type="entry name" value="tricorn interacting facor f3 domain"/>
    <property type="match status" value="1"/>
</dbReference>
<dbReference type="GO" id="GO:0006508">
    <property type="term" value="P:proteolysis"/>
    <property type="evidence" value="ECO:0007669"/>
    <property type="project" value="UniProtKB-KW"/>
</dbReference>
<feature type="domain" description="ERAP1-like C-terminal" evidence="25">
    <location>
        <begin position="323"/>
        <end position="523"/>
    </location>
</feature>
<comment type="caution">
    <text evidence="27">The sequence shown here is derived from an EMBL/GenBank/DDBJ whole genome shotgun (WGS) entry which is preliminary data.</text>
</comment>
<dbReference type="SUPFAM" id="SSF55486">
    <property type="entry name" value="Metalloproteases ('zincins'), catalytic domain"/>
    <property type="match status" value="1"/>
</dbReference>
<keyword evidence="9" id="KW-0645">Protease</keyword>
<evidence type="ECO:0000256" key="12">
    <source>
        <dbReference type="ARBA" id="ARBA00022801"/>
    </source>
</evidence>
<evidence type="ECO:0000256" key="14">
    <source>
        <dbReference type="ARBA" id="ARBA00022837"/>
    </source>
</evidence>
<reference evidence="27 28" key="1">
    <citation type="submission" date="2021-06" db="EMBL/GenBank/DDBJ databases">
        <title>Caerostris extrusa draft genome.</title>
        <authorList>
            <person name="Kono N."/>
            <person name="Arakawa K."/>
        </authorList>
    </citation>
    <scope>NUCLEOTIDE SEQUENCE [LARGE SCALE GENOMIC DNA]</scope>
</reference>
<dbReference type="GO" id="GO:0042277">
    <property type="term" value="F:peptide binding"/>
    <property type="evidence" value="ECO:0007669"/>
    <property type="project" value="TreeGrafter"/>
</dbReference>
<evidence type="ECO:0000256" key="4">
    <source>
        <dbReference type="ARBA" id="ARBA00010136"/>
    </source>
</evidence>
<keyword evidence="10" id="KW-0812">Transmembrane</keyword>
<evidence type="ECO:0000256" key="8">
    <source>
        <dbReference type="ARBA" id="ARBA00022475"/>
    </source>
</evidence>
<dbReference type="PANTHER" id="PTHR11533:SF276">
    <property type="entry name" value="GLUTAMYL AMINOPEPTIDASE"/>
    <property type="match status" value="1"/>
</dbReference>
<evidence type="ECO:0000256" key="11">
    <source>
        <dbReference type="ARBA" id="ARBA00022723"/>
    </source>
</evidence>
<keyword evidence="14" id="KW-0106">Calcium</keyword>
<evidence type="ECO:0000259" key="26">
    <source>
        <dbReference type="Pfam" id="PF17900"/>
    </source>
</evidence>
<dbReference type="InterPro" id="IPR042097">
    <property type="entry name" value="Aminopeptidase_N-like_N_sf"/>
</dbReference>
<dbReference type="Gene3D" id="1.25.50.20">
    <property type="match status" value="1"/>
</dbReference>
<feature type="domain" description="Peptidase M1 membrane alanine aminopeptidase" evidence="24">
    <location>
        <begin position="135"/>
        <end position="262"/>
    </location>
</feature>
<name>A0AAV4VBH3_CAEEX</name>
<feature type="domain" description="Aminopeptidase N-like N-terminal" evidence="26">
    <location>
        <begin position="15"/>
        <end position="86"/>
    </location>
</feature>
<feature type="binding site" evidence="22">
    <location>
        <position position="176"/>
    </location>
    <ligand>
        <name>Zn(2+)</name>
        <dbReference type="ChEBI" id="CHEBI:29105"/>
        <note>catalytic</note>
    </ligand>
</feature>
<feature type="binding site" evidence="22">
    <location>
        <position position="157"/>
    </location>
    <ligand>
        <name>Zn(2+)</name>
        <dbReference type="ChEBI" id="CHEBI:29105"/>
        <note>catalytic</note>
    </ligand>
</feature>
<feature type="active site" description="Proton acceptor" evidence="21">
    <location>
        <position position="154"/>
    </location>
</feature>
<keyword evidence="13 22" id="KW-0862">Zinc</keyword>
<dbReference type="GO" id="GO:0070006">
    <property type="term" value="F:metalloaminopeptidase activity"/>
    <property type="evidence" value="ECO:0007669"/>
    <property type="project" value="TreeGrafter"/>
</dbReference>
<comment type="subunit">
    <text evidence="5">Homodimer; disulfide-linked.</text>
</comment>
<keyword evidence="18" id="KW-0472">Membrane</keyword>
<evidence type="ECO:0000256" key="13">
    <source>
        <dbReference type="ARBA" id="ARBA00022833"/>
    </source>
</evidence>
<keyword evidence="20" id="KW-0325">Glycoprotein</keyword>
<dbReference type="GO" id="GO:0008270">
    <property type="term" value="F:zinc ion binding"/>
    <property type="evidence" value="ECO:0007669"/>
    <property type="project" value="InterPro"/>
</dbReference>
<keyword evidence="8" id="KW-1003">Cell membrane</keyword>
<dbReference type="InterPro" id="IPR027268">
    <property type="entry name" value="Peptidase_M4/M1_CTD_sf"/>
</dbReference>
<dbReference type="InterPro" id="IPR014782">
    <property type="entry name" value="Peptidase_M1_dom"/>
</dbReference>
<evidence type="ECO:0000256" key="10">
    <source>
        <dbReference type="ARBA" id="ARBA00022692"/>
    </source>
</evidence>
<dbReference type="InterPro" id="IPR050344">
    <property type="entry name" value="Peptidase_M1_aminopeptidases"/>
</dbReference>
<dbReference type="SUPFAM" id="SSF63737">
    <property type="entry name" value="Leukotriene A4 hydrolase N-terminal domain"/>
    <property type="match status" value="1"/>
</dbReference>
<dbReference type="Pfam" id="PF11838">
    <property type="entry name" value="ERAP1_C"/>
    <property type="match status" value="1"/>
</dbReference>
<dbReference type="GO" id="GO:0043171">
    <property type="term" value="P:peptide catabolic process"/>
    <property type="evidence" value="ECO:0007669"/>
    <property type="project" value="TreeGrafter"/>
</dbReference>
<comment type="similarity">
    <text evidence="4">Belongs to the peptidase M1 family.</text>
</comment>
<organism evidence="27 28">
    <name type="scientific">Caerostris extrusa</name>
    <name type="common">Bark spider</name>
    <name type="synonym">Caerostris bankana</name>
    <dbReference type="NCBI Taxonomy" id="172846"/>
    <lineage>
        <taxon>Eukaryota</taxon>
        <taxon>Metazoa</taxon>
        <taxon>Ecdysozoa</taxon>
        <taxon>Arthropoda</taxon>
        <taxon>Chelicerata</taxon>
        <taxon>Arachnida</taxon>
        <taxon>Araneae</taxon>
        <taxon>Araneomorphae</taxon>
        <taxon>Entelegynae</taxon>
        <taxon>Araneoidea</taxon>
        <taxon>Araneidae</taxon>
        <taxon>Caerostris</taxon>
    </lineage>
</organism>
<dbReference type="Pfam" id="PF01433">
    <property type="entry name" value="Peptidase_M1"/>
    <property type="match status" value="1"/>
</dbReference>
<evidence type="ECO:0000256" key="2">
    <source>
        <dbReference type="ARBA" id="ARBA00004401"/>
    </source>
</evidence>
<evidence type="ECO:0000256" key="20">
    <source>
        <dbReference type="ARBA" id="ARBA00023180"/>
    </source>
</evidence>
<dbReference type="Gene3D" id="2.60.40.1910">
    <property type="match status" value="1"/>
</dbReference>
<keyword evidence="15" id="KW-0735">Signal-anchor</keyword>
<comment type="cofactor">
    <cofactor evidence="22">
        <name>Zn(2+)</name>
        <dbReference type="ChEBI" id="CHEBI:29105"/>
    </cofactor>
    <text evidence="22">Binds 1 zinc ion per subunit.</text>
</comment>
<evidence type="ECO:0000259" key="25">
    <source>
        <dbReference type="Pfam" id="PF11838"/>
    </source>
</evidence>
<evidence type="ECO:0000256" key="22">
    <source>
        <dbReference type="PIRSR" id="PIRSR634016-3"/>
    </source>
</evidence>
<dbReference type="GO" id="GO:0005737">
    <property type="term" value="C:cytoplasm"/>
    <property type="evidence" value="ECO:0007669"/>
    <property type="project" value="TreeGrafter"/>
</dbReference>
<dbReference type="Pfam" id="PF17900">
    <property type="entry name" value="Peptidase_M1_N"/>
    <property type="match status" value="1"/>
</dbReference>
<evidence type="ECO:0000256" key="7">
    <source>
        <dbReference type="ARBA" id="ARBA00022438"/>
    </source>
</evidence>
<dbReference type="InterPro" id="IPR045357">
    <property type="entry name" value="Aminopeptidase_N-like_N"/>
</dbReference>
<evidence type="ECO:0000256" key="3">
    <source>
        <dbReference type="ARBA" id="ARBA00004609"/>
    </source>
</evidence>
<evidence type="ECO:0000313" key="28">
    <source>
        <dbReference type="Proteomes" id="UP001054945"/>
    </source>
</evidence>
<evidence type="ECO:0000259" key="24">
    <source>
        <dbReference type="Pfam" id="PF01433"/>
    </source>
</evidence>
<evidence type="ECO:0000256" key="15">
    <source>
        <dbReference type="ARBA" id="ARBA00022968"/>
    </source>
</evidence>
<comment type="catalytic activity">
    <reaction evidence="1">
        <text>Release of N-terminal glutamate (and to a lesser extent aspartate) from a peptide.</text>
        <dbReference type="EC" id="3.4.11.7"/>
    </reaction>
</comment>
<proteinExistence type="inferred from homology"/>
<feature type="site" description="Transition state stabilizer" evidence="23">
    <location>
        <position position="239"/>
    </location>
</feature>
<keyword evidence="7" id="KW-0031">Aminopeptidase</keyword>
<evidence type="ECO:0000313" key="27">
    <source>
        <dbReference type="EMBL" id="GIY67276.1"/>
    </source>
</evidence>
<keyword evidence="19" id="KW-1015">Disulfide bond</keyword>
<dbReference type="InterPro" id="IPR034016">
    <property type="entry name" value="M1_APN-typ"/>
</dbReference>
<dbReference type="AlphaFoldDB" id="A0AAV4VBH3"/>
<evidence type="ECO:0000256" key="5">
    <source>
        <dbReference type="ARBA" id="ARBA00011748"/>
    </source>
</evidence>
<keyword evidence="16" id="KW-1133">Transmembrane helix</keyword>
<evidence type="ECO:0000256" key="19">
    <source>
        <dbReference type="ARBA" id="ARBA00023157"/>
    </source>
</evidence>
<dbReference type="EC" id="3.4.11.7" evidence="6"/>
<accession>A0AAV4VBH3</accession>
<evidence type="ECO:0000256" key="18">
    <source>
        <dbReference type="ARBA" id="ARBA00023136"/>
    </source>
</evidence>
<dbReference type="InterPro" id="IPR024571">
    <property type="entry name" value="ERAP1-like_C_dom"/>
</dbReference>
<dbReference type="InterPro" id="IPR001930">
    <property type="entry name" value="Peptidase_M1"/>
</dbReference>
<keyword evidence="17" id="KW-0482">Metalloprotease</keyword>
<dbReference type="Proteomes" id="UP001054945">
    <property type="component" value="Unassembled WGS sequence"/>
</dbReference>
<evidence type="ECO:0000256" key="6">
    <source>
        <dbReference type="ARBA" id="ARBA00012567"/>
    </source>
</evidence>
<dbReference type="GO" id="GO:0005615">
    <property type="term" value="C:extracellular space"/>
    <property type="evidence" value="ECO:0007669"/>
    <property type="project" value="TreeGrafter"/>
</dbReference>
<comment type="subcellular location">
    <subcellularLocation>
        <location evidence="3">Cell membrane</location>
        <topology evidence="3">Lipid-anchor</topology>
        <topology evidence="3">GPI-anchor</topology>
    </subcellularLocation>
    <subcellularLocation>
        <location evidence="2">Cell membrane</location>
        <topology evidence="2">Single-pass type II membrane protein</topology>
    </subcellularLocation>
</comment>
<keyword evidence="11 22" id="KW-0479">Metal-binding</keyword>
<dbReference type="CDD" id="cd09601">
    <property type="entry name" value="M1_APN-Q_like"/>
    <property type="match status" value="1"/>
</dbReference>
<evidence type="ECO:0000256" key="1">
    <source>
        <dbReference type="ARBA" id="ARBA00001703"/>
    </source>
</evidence>
<evidence type="ECO:0000256" key="21">
    <source>
        <dbReference type="PIRSR" id="PIRSR634016-1"/>
    </source>
</evidence>
<keyword evidence="28" id="KW-1185">Reference proteome</keyword>
<evidence type="ECO:0000256" key="17">
    <source>
        <dbReference type="ARBA" id="ARBA00023049"/>
    </source>
</evidence>
<sequence>MVIAPLASHPRGSIYLATSKFQPTYARQAFPCFDEPSFKSTFSVSLVHEKEYTALSNMPEEITEPVPNTDLFVTRFKKSVPMVTYLACFIVCDFEYKATTTASGKPFRVYSVPHLVNTTSYALEVGSKGDESSVRPKQVSPQDQQRVAEVIAHEMTHMWFGNLVTMDWWDDLWLNEGFASYMEYKGVDHCHPEWKAMSRLITTDLQPVMNADSSFNSHPIVQRVGHPDEITEIFDRISYAKGASILRMLEFFSGKEKFRINISAGRDIFSIMRTWTEQMGFPYVTIKRKSVNSTSFVVKQNRFLKNEELWRTEIIFPVKNSDWIKFNVNQTGYYLVNYEEEGWQKLIDLLLTNHEALTPSDRSNLLFDSFLLAQAGYIELDVFMSMSVYLKKETDVTLLWLTASACFTRFADWVENTEASLLLKSYVSGLTDDLYKKLGWTASDSHTENLLRTTILNLACGADHQDCLDQVSQLFKNWTQGGEKSTSLHNLVLKYGISSASTEDDWNHMWNKYLTEHSPVEKQLI</sequence>
<dbReference type="GO" id="GO:0004230">
    <property type="term" value="F:glutamyl aminopeptidase activity"/>
    <property type="evidence" value="ECO:0007669"/>
    <property type="project" value="UniProtKB-EC"/>
</dbReference>
<protein>
    <recommendedName>
        <fullName evidence="6">glutamyl aminopeptidase</fullName>
        <ecNumber evidence="6">3.4.11.7</ecNumber>
    </recommendedName>
</protein>
<feature type="binding site" evidence="22">
    <location>
        <position position="153"/>
    </location>
    <ligand>
        <name>Zn(2+)</name>
        <dbReference type="ChEBI" id="CHEBI:29105"/>
        <note>catalytic</note>
    </ligand>
</feature>
<evidence type="ECO:0000256" key="23">
    <source>
        <dbReference type="PIRSR" id="PIRSR634016-4"/>
    </source>
</evidence>
<keyword evidence="12" id="KW-0378">Hydrolase</keyword>
<dbReference type="Gene3D" id="1.10.390.10">
    <property type="entry name" value="Neutral Protease Domain 2"/>
    <property type="match status" value="1"/>
</dbReference>
<dbReference type="PRINTS" id="PR00756">
    <property type="entry name" value="ALADIPTASE"/>
</dbReference>